<dbReference type="Gene3D" id="2.170.130.10">
    <property type="entry name" value="TonB-dependent receptor, plug domain"/>
    <property type="match status" value="1"/>
</dbReference>
<keyword evidence="17" id="KW-0675">Receptor</keyword>
<keyword evidence="8" id="KW-0406">Ion transport</keyword>
<dbReference type="AlphaFoldDB" id="A0A519BJ23"/>
<feature type="domain" description="TonB-dependent receptor plug" evidence="16">
    <location>
        <begin position="123"/>
        <end position="231"/>
    </location>
</feature>
<name>A0A519BJ23_ACIG2</name>
<protein>
    <submittedName>
        <fullName evidence="17">TonB-dependent receptor</fullName>
    </submittedName>
</protein>
<dbReference type="PANTHER" id="PTHR32552:SF68">
    <property type="entry name" value="FERRICHROME OUTER MEMBRANE TRANSPORTER_PHAGE RECEPTOR"/>
    <property type="match status" value="1"/>
</dbReference>
<dbReference type="InterPro" id="IPR036942">
    <property type="entry name" value="Beta-barrel_TonB_sf"/>
</dbReference>
<sequence>MNNRIKQVAEYLSLFVLGDGYYQDNTKKYQRRFKIKLNTERNSNLNVNYYKIIFKSLLLFIAACMMLLFNTVLANADSSINSSTAKIKKTHKIAEVTSQQILTKTKKALREMNKILTAKKIFKSTQTAAVLNRKGMKQAQDTGGGAVQALQLLPGVRVSSYGGNSGLARDEIAIRGIKVGWSSVAGDLEKNGIQMLFDGIPVTNLSGASGGFDSNEYPIDQFFSGMNVIYGPGNPASRWYNSLGGTVNMIPIQPTIRPFNETNFSFGSFDTYTLDDEMSTGMHDGWDGVAAAGYTHADTFRTGPFNAPGYGYAFFGKLIKIFNGNSFSLGAYASRTHEYRPNFIPVSPISGITTEGLDANAPLYSEQTSGYYSSLPYNMWYKLLLTQTTMLYSKLNINLTKNLGLHTLVWYRHGFREHDRVDNYFLTAGEASYYEMWQPNSNTYGEKIYSNYKILNNNLKFGEYDIYGRLNYNYSPYTNTAPTSYTTYYNNYLSIFAQDKIKLLKNLIIEPGLDYVGFDTSDFTNETYYQSAAPPVIAHIYQLEPSIGINYHVLHNLSLYGTWAISYQAPTASAYGYSSTVNVADTAPIRNTDTEAGFKVMIKKDKYLHHFVFNANYFQNILSNETIYIYQPFPTPHTLASNGSAFYKGVQISAAEDPYTNLHLYANYTYQSANYKNFYSTVNLQQYPNYPVSNIPNSIYNIGAYYTIPENTTIYDIKLWDMYTGSQYMFSNVYAGPTRQKMPSYNIVNFSINVKTVNFDKMVPGLRSVQLSASVYNLLNKKFNSNEYFSSGSYFGAGAGAVLANPGAPRMFFLSATMKF</sequence>
<evidence type="ECO:0000256" key="12">
    <source>
        <dbReference type="PROSITE-ProRule" id="PRU01360"/>
    </source>
</evidence>
<evidence type="ECO:0000259" key="16">
    <source>
        <dbReference type="Pfam" id="PF07715"/>
    </source>
</evidence>
<keyword evidence="2 12" id="KW-0813">Transport</keyword>
<evidence type="ECO:0000256" key="14">
    <source>
        <dbReference type="SAM" id="Phobius"/>
    </source>
</evidence>
<dbReference type="SUPFAM" id="SSF56935">
    <property type="entry name" value="Porins"/>
    <property type="match status" value="1"/>
</dbReference>
<feature type="transmembrane region" description="Helical" evidence="14">
    <location>
        <begin position="52"/>
        <end position="73"/>
    </location>
</feature>
<gene>
    <name evidence="17" type="ORF">EVJ46_03300</name>
</gene>
<comment type="subcellular location">
    <subcellularLocation>
        <location evidence="1 12">Cell outer membrane</location>
        <topology evidence="1 12">Multi-pass membrane protein</topology>
    </subcellularLocation>
</comment>
<evidence type="ECO:0000256" key="11">
    <source>
        <dbReference type="ARBA" id="ARBA00023237"/>
    </source>
</evidence>
<dbReference type="Pfam" id="PF00593">
    <property type="entry name" value="TonB_dep_Rec_b-barrel"/>
    <property type="match status" value="1"/>
</dbReference>
<keyword evidence="10 12" id="KW-0472">Membrane</keyword>
<evidence type="ECO:0000256" key="3">
    <source>
        <dbReference type="ARBA" id="ARBA00022452"/>
    </source>
</evidence>
<evidence type="ECO:0000259" key="15">
    <source>
        <dbReference type="Pfam" id="PF00593"/>
    </source>
</evidence>
<dbReference type="InterPro" id="IPR000531">
    <property type="entry name" value="Beta-barrel_TonB"/>
</dbReference>
<dbReference type="PROSITE" id="PS52016">
    <property type="entry name" value="TONB_DEPENDENT_REC_3"/>
    <property type="match status" value="1"/>
</dbReference>
<evidence type="ECO:0000256" key="9">
    <source>
        <dbReference type="ARBA" id="ARBA00023077"/>
    </source>
</evidence>
<dbReference type="InterPro" id="IPR037066">
    <property type="entry name" value="Plug_dom_sf"/>
</dbReference>
<dbReference type="PANTHER" id="PTHR32552">
    <property type="entry name" value="FERRICHROME IRON RECEPTOR-RELATED"/>
    <property type="match status" value="1"/>
</dbReference>
<evidence type="ECO:0000256" key="10">
    <source>
        <dbReference type="ARBA" id="ARBA00023136"/>
    </source>
</evidence>
<dbReference type="GO" id="GO:0009279">
    <property type="term" value="C:cell outer membrane"/>
    <property type="evidence" value="ECO:0007669"/>
    <property type="project" value="UniProtKB-SubCell"/>
</dbReference>
<evidence type="ECO:0000256" key="1">
    <source>
        <dbReference type="ARBA" id="ARBA00004571"/>
    </source>
</evidence>
<comment type="caution">
    <text evidence="17">The sequence shown here is derived from an EMBL/GenBank/DDBJ whole genome shotgun (WGS) entry which is preliminary data.</text>
</comment>
<dbReference type="InterPro" id="IPR039426">
    <property type="entry name" value="TonB-dep_rcpt-like"/>
</dbReference>
<keyword evidence="3 12" id="KW-1134">Transmembrane beta strand</keyword>
<evidence type="ECO:0000313" key="17">
    <source>
        <dbReference type="EMBL" id="RZD17271.1"/>
    </source>
</evidence>
<keyword evidence="5 12" id="KW-0812">Transmembrane</keyword>
<proteinExistence type="inferred from homology"/>
<evidence type="ECO:0000256" key="7">
    <source>
        <dbReference type="ARBA" id="ARBA00023004"/>
    </source>
</evidence>
<dbReference type="Pfam" id="PF07715">
    <property type="entry name" value="Plug"/>
    <property type="match status" value="1"/>
</dbReference>
<reference evidence="17 18" key="1">
    <citation type="journal article" date="2019" name="ISME J.">
        <title>Insights into ecological role of a new deltaproteobacterial order Candidatus Acidulodesulfobacterales by metagenomics and metatranscriptomics.</title>
        <authorList>
            <person name="Tan S."/>
            <person name="Liu J."/>
            <person name="Fang Y."/>
            <person name="Hedlund B.P."/>
            <person name="Lian Z.H."/>
            <person name="Huang L.Y."/>
            <person name="Li J.T."/>
            <person name="Huang L.N."/>
            <person name="Li W.J."/>
            <person name="Jiang H.C."/>
            <person name="Dong H.L."/>
            <person name="Shu W.S."/>
        </authorList>
    </citation>
    <scope>NUCLEOTIDE SEQUENCE [LARGE SCALE GENOMIC DNA]</scope>
    <source>
        <strain evidence="17">AP2</strain>
    </source>
</reference>
<dbReference type="GO" id="GO:0015344">
    <property type="term" value="F:siderophore uptake transmembrane transporter activity"/>
    <property type="evidence" value="ECO:0007669"/>
    <property type="project" value="TreeGrafter"/>
</dbReference>
<accession>A0A519BJ23</accession>
<keyword evidence="6" id="KW-0732">Signal</keyword>
<organism evidence="17 18">
    <name type="scientific">Acididesulfobacter guangdongensis</name>
    <dbReference type="NCBI Taxonomy" id="2597225"/>
    <lineage>
        <taxon>Bacteria</taxon>
        <taxon>Deltaproteobacteria</taxon>
        <taxon>Candidatus Acidulodesulfobacterales</taxon>
        <taxon>Candidatus Acididesulfobacter</taxon>
    </lineage>
</organism>
<evidence type="ECO:0000256" key="6">
    <source>
        <dbReference type="ARBA" id="ARBA00022729"/>
    </source>
</evidence>
<dbReference type="Gene3D" id="2.40.170.20">
    <property type="entry name" value="TonB-dependent receptor, beta-barrel domain"/>
    <property type="match status" value="1"/>
</dbReference>
<dbReference type="PROSITE" id="PS01156">
    <property type="entry name" value="TONB_DEPENDENT_REC_2"/>
    <property type="match status" value="1"/>
</dbReference>
<keyword evidence="11 12" id="KW-0998">Cell outer membrane</keyword>
<dbReference type="EMBL" id="SGBC01000001">
    <property type="protein sequence ID" value="RZD17271.1"/>
    <property type="molecule type" value="Genomic_DNA"/>
</dbReference>
<evidence type="ECO:0000256" key="13">
    <source>
        <dbReference type="RuleBase" id="RU003357"/>
    </source>
</evidence>
<evidence type="ECO:0000313" key="18">
    <source>
        <dbReference type="Proteomes" id="UP000316562"/>
    </source>
</evidence>
<dbReference type="InterPro" id="IPR010917">
    <property type="entry name" value="TonB_rcpt_CS"/>
</dbReference>
<comment type="similarity">
    <text evidence="12 13">Belongs to the TonB-dependent receptor family.</text>
</comment>
<evidence type="ECO:0000256" key="8">
    <source>
        <dbReference type="ARBA" id="ARBA00023065"/>
    </source>
</evidence>
<evidence type="ECO:0000256" key="2">
    <source>
        <dbReference type="ARBA" id="ARBA00022448"/>
    </source>
</evidence>
<dbReference type="Proteomes" id="UP000316562">
    <property type="component" value="Unassembled WGS sequence"/>
</dbReference>
<keyword evidence="4" id="KW-0410">Iron transport</keyword>
<keyword evidence="7" id="KW-0408">Iron</keyword>
<evidence type="ECO:0000256" key="5">
    <source>
        <dbReference type="ARBA" id="ARBA00022692"/>
    </source>
</evidence>
<dbReference type="InterPro" id="IPR012910">
    <property type="entry name" value="Plug_dom"/>
</dbReference>
<keyword evidence="14" id="KW-1133">Transmembrane helix</keyword>
<feature type="domain" description="TonB-dependent receptor-like beta-barrel" evidence="15">
    <location>
        <begin position="364"/>
        <end position="778"/>
    </location>
</feature>
<evidence type="ECO:0000256" key="4">
    <source>
        <dbReference type="ARBA" id="ARBA00022496"/>
    </source>
</evidence>
<keyword evidence="9 13" id="KW-0798">TonB box</keyword>